<organism evidence="1 2">
    <name type="scientific">Schizopora paradoxa</name>
    <dbReference type="NCBI Taxonomy" id="27342"/>
    <lineage>
        <taxon>Eukaryota</taxon>
        <taxon>Fungi</taxon>
        <taxon>Dikarya</taxon>
        <taxon>Basidiomycota</taxon>
        <taxon>Agaricomycotina</taxon>
        <taxon>Agaricomycetes</taxon>
        <taxon>Hymenochaetales</taxon>
        <taxon>Schizoporaceae</taxon>
        <taxon>Schizopora</taxon>
    </lineage>
</organism>
<evidence type="ECO:0000313" key="2">
    <source>
        <dbReference type="Proteomes" id="UP000053477"/>
    </source>
</evidence>
<dbReference type="EMBL" id="KQ085944">
    <property type="protein sequence ID" value="KLO14421.1"/>
    <property type="molecule type" value="Genomic_DNA"/>
</dbReference>
<gene>
    <name evidence="1" type="ORF">SCHPADRAFT_317610</name>
</gene>
<dbReference type="AlphaFoldDB" id="A0A0H2SC16"/>
<protein>
    <submittedName>
        <fullName evidence="1">Uncharacterized protein</fullName>
    </submittedName>
</protein>
<evidence type="ECO:0000313" key="1">
    <source>
        <dbReference type="EMBL" id="KLO14421.1"/>
    </source>
</evidence>
<dbReference type="Proteomes" id="UP000053477">
    <property type="component" value="Unassembled WGS sequence"/>
</dbReference>
<dbReference type="InParanoid" id="A0A0H2SC16"/>
<accession>A0A0H2SC16</accession>
<name>A0A0H2SC16_9AGAM</name>
<reference evidence="1 2" key="1">
    <citation type="submission" date="2015-04" db="EMBL/GenBank/DDBJ databases">
        <title>Complete genome sequence of Schizopora paradoxa KUC8140, a cosmopolitan wood degrader in East Asia.</title>
        <authorList>
            <consortium name="DOE Joint Genome Institute"/>
            <person name="Min B."/>
            <person name="Park H."/>
            <person name="Jang Y."/>
            <person name="Kim J.-J."/>
            <person name="Kim K.H."/>
            <person name="Pangilinan J."/>
            <person name="Lipzen A."/>
            <person name="Riley R."/>
            <person name="Grigoriev I.V."/>
            <person name="Spatafora J.W."/>
            <person name="Choi I.-G."/>
        </authorList>
    </citation>
    <scope>NUCLEOTIDE SEQUENCE [LARGE SCALE GENOMIC DNA]</scope>
    <source>
        <strain evidence="1 2">KUC8140</strain>
    </source>
</reference>
<keyword evidence="2" id="KW-1185">Reference proteome</keyword>
<proteinExistence type="predicted"/>
<sequence length="150" mass="16933">MARTGYASVRIKMMSVLATRSRKTDMPYDFISVNGGIQNRKPSSPLLQNNNVSLELAFRECGRAAALRTRASGTPCLRPLAESLAGLRMRLSTEEEIGREKRGLLHQGFTVASRPENIRQDVEVTALIPPHRRDRVREDHDCLPMWCPLF</sequence>